<dbReference type="Gene3D" id="3.30.300.30">
    <property type="match status" value="1"/>
</dbReference>
<dbReference type="EMBL" id="JAEKFT010000004">
    <property type="protein sequence ID" value="MBT0960576.1"/>
    <property type="molecule type" value="Genomic_DNA"/>
</dbReference>
<evidence type="ECO:0000313" key="3">
    <source>
        <dbReference type="EMBL" id="MBT0960576.1"/>
    </source>
</evidence>
<protein>
    <submittedName>
        <fullName evidence="3">Acyl-CoA ligase (AMP-forming), exosortase A system-associated</fullName>
    </submittedName>
</protein>
<dbReference type="Gene3D" id="3.40.50.12780">
    <property type="entry name" value="N-terminal domain of ligase-like"/>
    <property type="match status" value="1"/>
</dbReference>
<dbReference type="InterPro" id="IPR050237">
    <property type="entry name" value="ATP-dep_AMP-bd_enzyme"/>
</dbReference>
<organism evidence="3 4">
    <name type="scientific">Denitromonas iodatirespirans</name>
    <dbReference type="NCBI Taxonomy" id="2795389"/>
    <lineage>
        <taxon>Bacteria</taxon>
        <taxon>Pseudomonadati</taxon>
        <taxon>Pseudomonadota</taxon>
        <taxon>Betaproteobacteria</taxon>
        <taxon>Rhodocyclales</taxon>
        <taxon>Zoogloeaceae</taxon>
        <taxon>Denitromonas</taxon>
    </lineage>
</organism>
<dbReference type="Pfam" id="PF00501">
    <property type="entry name" value="AMP-binding"/>
    <property type="match status" value="1"/>
</dbReference>
<dbReference type="InterPro" id="IPR020845">
    <property type="entry name" value="AMP-binding_CS"/>
</dbReference>
<evidence type="ECO:0000259" key="2">
    <source>
        <dbReference type="Pfam" id="PF13193"/>
    </source>
</evidence>
<dbReference type="PROSITE" id="PS00455">
    <property type="entry name" value="AMP_BINDING"/>
    <property type="match status" value="1"/>
</dbReference>
<dbReference type="Proteomes" id="UP000694660">
    <property type="component" value="Unassembled WGS sequence"/>
</dbReference>
<dbReference type="NCBIfam" id="TIGR03098">
    <property type="entry name" value="ligase_PEP_1"/>
    <property type="match status" value="1"/>
</dbReference>
<dbReference type="GO" id="GO:0016878">
    <property type="term" value="F:acid-thiol ligase activity"/>
    <property type="evidence" value="ECO:0007669"/>
    <property type="project" value="UniProtKB-ARBA"/>
</dbReference>
<comment type="caution">
    <text evidence="3">The sequence shown here is derived from an EMBL/GenBank/DDBJ whole genome shotgun (WGS) entry which is preliminary data.</text>
</comment>
<sequence length="527" mass="57164">MNRPRLLHDLVAFATATTPDAPALYQKDTCLSFAQLQAQIETFAAALCGLGLLQDERVAVYLPKQVEAVVSIFASAAAGGVVVPVNPLLKPQQVAYILKNCNVRVLVTSADRAHQLESVLAECHDLNTMVLVAPEGDLAMASPARVLSWEAAMRTPPKPVHARIATDMAAILYTSGSTGLPKGVVLSHHNMVAAAESTAEFLALTPEDRLLAVLPLSFDYGLSQLTSAYSAGGSVVLMEYLLPRQVIKNVARYGVTGISAVPPIWNQLAMLDWPQEAVDSLRYITTSGGVARKATLRSLRDKLPRTRVFKMYGLTEAFRSSYLHPEEIDERPDSVGKAVPGARLSVVREDGSPCAPGEPGELVHRGSLVAMGYWNDPARTRERFRPAPGQSAGLVLPEIAVWSGDQMQMDEDGYLYFVSRKDEMIKTSGYRVSPTEVEEVVFSSGLVAEAVALGVPHPDLGQAIVLLAHGGHGKVLEAASLLDYCREQLPTYMIPTHLEVRDDLPKNPNGKIDRAALSAEYRDYFVK</sequence>
<feature type="domain" description="AMP-binding enzyme C-terminal" evidence="2">
    <location>
        <begin position="436"/>
        <end position="511"/>
    </location>
</feature>
<proteinExistence type="predicted"/>
<feature type="domain" description="AMP-dependent synthetase/ligase" evidence="1">
    <location>
        <begin position="15"/>
        <end position="374"/>
    </location>
</feature>
<dbReference type="PANTHER" id="PTHR43767">
    <property type="entry name" value="LONG-CHAIN-FATTY-ACID--COA LIGASE"/>
    <property type="match status" value="1"/>
</dbReference>
<accession>A0A944D904</accession>
<name>A0A944D904_DENI1</name>
<dbReference type="AlphaFoldDB" id="A0A944D904"/>
<dbReference type="InterPro" id="IPR017529">
    <property type="entry name" value="AcylCoA_ligase_PEP_1"/>
</dbReference>
<dbReference type="RefSeq" id="WP_214360331.1">
    <property type="nucleotide sequence ID" value="NZ_JAEKFT010000004.1"/>
</dbReference>
<gene>
    <name evidence="3" type="ORF">I8J34_05240</name>
</gene>
<keyword evidence="4" id="KW-1185">Reference proteome</keyword>
<dbReference type="InterPro" id="IPR025110">
    <property type="entry name" value="AMP-bd_C"/>
</dbReference>
<dbReference type="InterPro" id="IPR042099">
    <property type="entry name" value="ANL_N_sf"/>
</dbReference>
<dbReference type="PANTHER" id="PTHR43767:SF1">
    <property type="entry name" value="NONRIBOSOMAL PEPTIDE SYNTHASE PES1 (EUROFUNG)-RELATED"/>
    <property type="match status" value="1"/>
</dbReference>
<evidence type="ECO:0000259" key="1">
    <source>
        <dbReference type="Pfam" id="PF00501"/>
    </source>
</evidence>
<dbReference type="InterPro" id="IPR000873">
    <property type="entry name" value="AMP-dep_synth/lig_dom"/>
</dbReference>
<keyword evidence="3" id="KW-0436">Ligase</keyword>
<dbReference type="Pfam" id="PF13193">
    <property type="entry name" value="AMP-binding_C"/>
    <property type="match status" value="1"/>
</dbReference>
<dbReference type="InterPro" id="IPR045851">
    <property type="entry name" value="AMP-bd_C_sf"/>
</dbReference>
<reference evidence="4" key="1">
    <citation type="journal article" date="2022" name="ISME J.">
        <title>Genetic and phylogenetic analysis of dissimilatory iodate-reducing bacteria identifies potential niches across the world's oceans.</title>
        <authorList>
            <person name="Reyes-Umana V."/>
            <person name="Henning Z."/>
            <person name="Lee K."/>
            <person name="Barnum T.P."/>
            <person name="Coates J.D."/>
        </authorList>
    </citation>
    <scope>NUCLEOTIDE SEQUENCE [LARGE SCALE GENOMIC DNA]</scope>
    <source>
        <strain evidence="4">IR12</strain>
    </source>
</reference>
<dbReference type="SUPFAM" id="SSF56801">
    <property type="entry name" value="Acetyl-CoA synthetase-like"/>
    <property type="match status" value="1"/>
</dbReference>
<evidence type="ECO:0000313" key="4">
    <source>
        <dbReference type="Proteomes" id="UP000694660"/>
    </source>
</evidence>